<gene>
    <name evidence="3" type="ORF">MFU01_62650</name>
    <name evidence="4" type="ORF">SAMN05443572_11478</name>
</gene>
<name>A0A511TDH9_MYXFU</name>
<reference evidence="3 6" key="2">
    <citation type="submission" date="2019-07" db="EMBL/GenBank/DDBJ databases">
        <title>Whole genome shotgun sequence of Myxococcus fulvus NBRC 100333.</title>
        <authorList>
            <person name="Hosoyama A."/>
            <person name="Uohara A."/>
            <person name="Ohji S."/>
            <person name="Ichikawa N."/>
        </authorList>
    </citation>
    <scope>NUCLEOTIDE SEQUENCE [LARGE SCALE GENOMIC DNA]</scope>
    <source>
        <strain evidence="3 6">NBRC 100333</strain>
    </source>
</reference>
<evidence type="ECO:0000259" key="2">
    <source>
        <dbReference type="Pfam" id="PF01814"/>
    </source>
</evidence>
<comment type="caution">
    <text evidence="3">The sequence shown here is derived from an EMBL/GenBank/DDBJ whole genome shotgun (WGS) entry which is preliminary data.</text>
</comment>
<dbReference type="InterPro" id="IPR012312">
    <property type="entry name" value="Hemerythrin-like"/>
</dbReference>
<proteinExistence type="predicted"/>
<accession>A0A511TDH9</accession>
<keyword evidence="5" id="KW-1185">Reference proteome</keyword>
<dbReference type="AlphaFoldDB" id="A0A511TDH9"/>
<evidence type="ECO:0000256" key="1">
    <source>
        <dbReference type="SAM" id="MobiDB-lite"/>
    </source>
</evidence>
<reference evidence="4 5" key="1">
    <citation type="submission" date="2016-10" db="EMBL/GenBank/DDBJ databases">
        <authorList>
            <person name="Varghese N."/>
            <person name="Submissions S."/>
        </authorList>
    </citation>
    <scope>NUCLEOTIDE SEQUENCE [LARGE SCALE GENOMIC DNA]</scope>
    <source>
        <strain evidence="4 5">DSM 16525</strain>
    </source>
</reference>
<dbReference type="Proteomes" id="UP000183760">
    <property type="component" value="Unassembled WGS sequence"/>
</dbReference>
<evidence type="ECO:0000313" key="5">
    <source>
        <dbReference type="Proteomes" id="UP000183760"/>
    </source>
</evidence>
<dbReference type="Pfam" id="PF01814">
    <property type="entry name" value="Hemerythrin"/>
    <property type="match status" value="1"/>
</dbReference>
<protein>
    <submittedName>
        <fullName evidence="4">Hemerythrin HHE cation binding domain-containing protein</fullName>
    </submittedName>
</protein>
<organism evidence="3 6">
    <name type="scientific">Myxococcus fulvus</name>
    <dbReference type="NCBI Taxonomy" id="33"/>
    <lineage>
        <taxon>Bacteria</taxon>
        <taxon>Pseudomonadati</taxon>
        <taxon>Myxococcota</taxon>
        <taxon>Myxococcia</taxon>
        <taxon>Myxococcales</taxon>
        <taxon>Cystobacterineae</taxon>
        <taxon>Myxococcaceae</taxon>
        <taxon>Myxococcus</taxon>
    </lineage>
</organism>
<evidence type="ECO:0000313" key="6">
    <source>
        <dbReference type="Proteomes" id="UP000321514"/>
    </source>
</evidence>
<sequence>MGGPFDILVEQHRELEERFEDLGAGEDESGSSSVVRELVALLRHHLWLEERCLQPWVTRVEGRARGRQQAGDRQAMHELLDEMEEHPLQSAEWQARFLTLEDLWVAHLQEVESSLLPRLTSVMDPREQQALAQELSRSRLDTRSSASEAGFSGSGPFLDDLRWEG</sequence>
<dbReference type="EMBL" id="BJXR01000045">
    <property type="protein sequence ID" value="GEN11228.1"/>
    <property type="molecule type" value="Genomic_DNA"/>
</dbReference>
<feature type="domain" description="Hemerythrin-like" evidence="2">
    <location>
        <begin position="4"/>
        <end position="119"/>
    </location>
</feature>
<dbReference type="Proteomes" id="UP000321514">
    <property type="component" value="Unassembled WGS sequence"/>
</dbReference>
<dbReference type="EMBL" id="FOIB01000014">
    <property type="protein sequence ID" value="SEU39461.1"/>
    <property type="molecule type" value="Genomic_DNA"/>
</dbReference>
<evidence type="ECO:0000313" key="3">
    <source>
        <dbReference type="EMBL" id="GEN11228.1"/>
    </source>
</evidence>
<feature type="region of interest" description="Disordered" evidence="1">
    <location>
        <begin position="130"/>
        <end position="165"/>
    </location>
</feature>
<feature type="compositionally biased region" description="Low complexity" evidence="1">
    <location>
        <begin position="144"/>
        <end position="155"/>
    </location>
</feature>
<dbReference type="RefSeq" id="WP_046717176.1">
    <property type="nucleotide sequence ID" value="NZ_BJXR01000045.1"/>
</dbReference>
<evidence type="ECO:0000313" key="4">
    <source>
        <dbReference type="EMBL" id="SEU39461.1"/>
    </source>
</evidence>
<dbReference type="OrthoDB" id="5511990at2"/>
<dbReference type="STRING" id="1334629.MFUL124B02_42815"/>